<dbReference type="Pfam" id="PF01103">
    <property type="entry name" value="Omp85"/>
    <property type="match status" value="1"/>
</dbReference>
<dbReference type="Pfam" id="PF07244">
    <property type="entry name" value="POTRA"/>
    <property type="match status" value="1"/>
</dbReference>
<dbReference type="PANTHER" id="PTHR12815">
    <property type="entry name" value="SORTING AND ASSEMBLY MACHINERY SAMM50 PROTEIN FAMILY MEMBER"/>
    <property type="match status" value="1"/>
</dbReference>
<evidence type="ECO:0000256" key="5">
    <source>
        <dbReference type="ARBA" id="ARBA00023136"/>
    </source>
</evidence>
<dbReference type="Gene3D" id="2.40.160.50">
    <property type="entry name" value="membrane protein fhac: a member of the omp85/tpsb transporter family"/>
    <property type="match status" value="1"/>
</dbReference>
<dbReference type="InterPro" id="IPR010827">
    <property type="entry name" value="BamA/TamA_POTRA"/>
</dbReference>
<keyword evidence="2" id="KW-1134">Transmembrane beta strand</keyword>
<proteinExistence type="predicted"/>
<dbReference type="RefSeq" id="WP_195876175.1">
    <property type="nucleotide sequence ID" value="NZ_JADOEL010000014.1"/>
</dbReference>
<evidence type="ECO:0000256" key="4">
    <source>
        <dbReference type="ARBA" id="ARBA00022729"/>
    </source>
</evidence>
<evidence type="ECO:0000256" key="1">
    <source>
        <dbReference type="ARBA" id="ARBA00004370"/>
    </source>
</evidence>
<protein>
    <submittedName>
        <fullName evidence="8">Outer membrane protein assembly factor</fullName>
    </submittedName>
</protein>
<dbReference type="InterPro" id="IPR034746">
    <property type="entry name" value="POTRA"/>
</dbReference>
<evidence type="ECO:0000256" key="2">
    <source>
        <dbReference type="ARBA" id="ARBA00022452"/>
    </source>
</evidence>
<organism evidence="8 9">
    <name type="scientific">Herminiimonas contaminans</name>
    <dbReference type="NCBI Taxonomy" id="1111140"/>
    <lineage>
        <taxon>Bacteria</taxon>
        <taxon>Pseudomonadati</taxon>
        <taxon>Pseudomonadota</taxon>
        <taxon>Betaproteobacteria</taxon>
        <taxon>Burkholderiales</taxon>
        <taxon>Oxalobacteraceae</taxon>
        <taxon>Herminiimonas</taxon>
    </lineage>
</organism>
<dbReference type="Gene3D" id="3.10.20.310">
    <property type="entry name" value="membrane protein fhac"/>
    <property type="match status" value="2"/>
</dbReference>
<evidence type="ECO:0000313" key="8">
    <source>
        <dbReference type="EMBL" id="MBF8179027.1"/>
    </source>
</evidence>
<evidence type="ECO:0000259" key="7">
    <source>
        <dbReference type="PROSITE" id="PS51779"/>
    </source>
</evidence>
<name>A0ABS0EYL6_9BURK</name>
<comment type="caution">
    <text evidence="8">The sequence shown here is derived from an EMBL/GenBank/DDBJ whole genome shotgun (WGS) entry which is preliminary data.</text>
</comment>
<feature type="domain" description="POTRA" evidence="7">
    <location>
        <begin position="217"/>
        <end position="291"/>
    </location>
</feature>
<keyword evidence="4" id="KW-0732">Signal</keyword>
<dbReference type="EMBL" id="JADOEL010000014">
    <property type="protein sequence ID" value="MBF8179027.1"/>
    <property type="molecule type" value="Genomic_DNA"/>
</dbReference>
<keyword evidence="3" id="KW-0812">Transmembrane</keyword>
<sequence>MPLFQLPIITNNVPRVTLNKLSAWRLLLCSLLIALCLPFTSVAAPSYTVSISGADSYTSLLNEHLDVVKRSKSEDINEEEVQRLVAVAPTQVRSLLATEGYFAPVVNATLDQQSTPWVAHLNIEPGPATKIESVNISFSGDIEQKNPRRIEQLRENWGLKIGSTFRQSAWDSAKGDLLKAMLNRDYPAAAVSHSEARIDPTTHTAALIVQVNSGPAFTFGELEIVGLNRYSRTMVEKLNPIKPGERYSQEKLNELQARVQDTGYFRSAFATIEVNPAHPHNVPIKLDLTENERRRLSLGLGFSTDNGARAQMKWTDRHFLGKDWRLESQLRADRDNRLLGGDVYLPTLENDWRPSVGANYEYTNSSGEANDKFRTGARLISPDKRNESIVGVAFLTDRQRIGNVYSNNREALIASYTYTMRRVNNLISPTRGYYASIELGVGPGGVVNKKGLVRTVGRATWLSPSYGRFQAVLRGQVGQVFGANSDTVPSDLLFRTGGDQTVRGYGYNTLGVAQDGAIVGGTVSAVVSAEVIYSVTPEWGAAVFTDAGNAADSWKGFRLAQGSGVGARWRSPIGPVNLDLAYGHDTKDLRLHFSIGYGF</sequence>
<evidence type="ECO:0000256" key="6">
    <source>
        <dbReference type="ARBA" id="ARBA00023237"/>
    </source>
</evidence>
<evidence type="ECO:0000256" key="3">
    <source>
        <dbReference type="ARBA" id="ARBA00022692"/>
    </source>
</evidence>
<dbReference type="PROSITE" id="PS51779">
    <property type="entry name" value="POTRA"/>
    <property type="match status" value="1"/>
</dbReference>
<evidence type="ECO:0000313" key="9">
    <source>
        <dbReference type="Proteomes" id="UP000657372"/>
    </source>
</evidence>
<dbReference type="PANTHER" id="PTHR12815:SF47">
    <property type="entry name" value="TRANSLOCATION AND ASSEMBLY MODULE SUBUNIT TAMA"/>
    <property type="match status" value="1"/>
</dbReference>
<dbReference type="InterPro" id="IPR039910">
    <property type="entry name" value="D15-like"/>
</dbReference>
<reference evidence="8 9" key="1">
    <citation type="submission" date="2020-11" db="EMBL/GenBank/DDBJ databases">
        <title>WGS of Herminiimonas contaminans strain Marseille-Q4544 isolated from planarians Schmidtea mediterranea.</title>
        <authorList>
            <person name="Kangale L."/>
        </authorList>
    </citation>
    <scope>NUCLEOTIDE SEQUENCE [LARGE SCALE GENOMIC DNA]</scope>
    <source>
        <strain evidence="8 9">Marseille-Q4544</strain>
    </source>
</reference>
<keyword evidence="6" id="KW-0998">Cell outer membrane</keyword>
<dbReference type="InterPro" id="IPR000184">
    <property type="entry name" value="Bac_surfAg_D15"/>
</dbReference>
<accession>A0ABS0EYL6</accession>
<dbReference type="Proteomes" id="UP000657372">
    <property type="component" value="Unassembled WGS sequence"/>
</dbReference>
<keyword evidence="9" id="KW-1185">Reference proteome</keyword>
<comment type="subcellular location">
    <subcellularLocation>
        <location evidence="1">Membrane</location>
    </subcellularLocation>
</comment>
<gene>
    <name evidence="8" type="ORF">IXC47_15170</name>
</gene>
<keyword evidence="5" id="KW-0472">Membrane</keyword>